<keyword evidence="3" id="KW-0255">Endonuclease</keyword>
<dbReference type="Gene3D" id="3.60.10.10">
    <property type="entry name" value="Endonuclease/exonuclease/phosphatase"/>
    <property type="match status" value="1"/>
</dbReference>
<dbReference type="EMBL" id="JAWIIJ010000008">
    <property type="protein sequence ID" value="MDV2079500.1"/>
    <property type="molecule type" value="Genomic_DNA"/>
</dbReference>
<evidence type="ECO:0000313" key="3">
    <source>
        <dbReference type="EMBL" id="MDV2079500.1"/>
    </source>
</evidence>
<name>A0ABU3VYY5_9GAMM</name>
<feature type="chain" id="PRO_5047494715" evidence="1">
    <location>
        <begin position="20"/>
        <end position="583"/>
    </location>
</feature>
<dbReference type="Proteomes" id="UP001269819">
    <property type="component" value="Unassembled WGS sequence"/>
</dbReference>
<dbReference type="CDD" id="cd04486">
    <property type="entry name" value="YhcR_OBF_like"/>
    <property type="match status" value="1"/>
</dbReference>
<evidence type="ECO:0000256" key="1">
    <source>
        <dbReference type="SAM" id="SignalP"/>
    </source>
</evidence>
<dbReference type="InterPro" id="IPR047971">
    <property type="entry name" value="ExeM-like"/>
</dbReference>
<dbReference type="InterPro" id="IPR036691">
    <property type="entry name" value="Endo/exonu/phosph_ase_sf"/>
</dbReference>
<dbReference type="PANTHER" id="PTHR42834">
    <property type="entry name" value="ENDONUCLEASE/EXONUCLEASE/PHOSPHATASE FAMILY PROTEIN (AFU_ORTHOLOGUE AFUA_3G09210)"/>
    <property type="match status" value="1"/>
</dbReference>
<evidence type="ECO:0000313" key="4">
    <source>
        <dbReference type="Proteomes" id="UP001269819"/>
    </source>
</evidence>
<sequence length="583" mass="63809">MRRWLLVWLLPFLQLPAWAESCGEPALAIHQIQGAAAQSPYVGQQVTVEGVVTYSATGAGELRGVFLQSADHQQDDNPTTSEALFVHSPAPLSAPGRRLRLTGQVQEYHGLTELTRVQRPTDCGLAPLPTATTIAWPPADGAEALEGMRVQLASPLVVIDQYDLGRYGSLTLAPDRQPIPTQILPPGPRAQTLYRHQQRQRLLLDDGRLQRHPRPLPYPPGGLSEHQTLRTGTTVDQLAGVLDYRFDHWRLHPERPPVFRPTAARPAPPAPPEGHQLRVVAFNLGNYFPYRAAAGQPRESSRGAASARQWQRQQQRLVSTIQALAPDVLALTELASDGYGPGSAPAILAQALGAQWRFVRSPDDGHDAIRVGLLYRSDRVDVVDAPMTVDLAGSRPALVQTLRPLIGQHSSRLPPIRLVVTHFKSKGCGRARGADQDQGDGQGCYAARRNRQAEQLVEALTEAPPGTGTLILGDLNSYARETPLGRLANAGYRDLLNPPGQSGWRYSYRFRGRLGTLDYGLADQTLLPHVQAARTWAINADEPSILGYQHQRFGDRVAAGQPWRSSDHDPVVIDLGTPFTAFD</sequence>
<accession>A0ABU3VYY5</accession>
<dbReference type="RefSeq" id="WP_316974046.1">
    <property type="nucleotide sequence ID" value="NZ_JAWIIJ010000008.1"/>
</dbReference>
<dbReference type="InterPro" id="IPR005135">
    <property type="entry name" value="Endo/exonuclease/phosphatase"/>
</dbReference>
<dbReference type="Pfam" id="PF03372">
    <property type="entry name" value="Exo_endo_phos"/>
    <property type="match status" value="1"/>
</dbReference>
<keyword evidence="1" id="KW-0732">Signal</keyword>
<feature type="domain" description="Endonuclease/exonuclease/phosphatase" evidence="2">
    <location>
        <begin position="304"/>
        <end position="568"/>
    </location>
</feature>
<protein>
    <submittedName>
        <fullName evidence="3">ExeM/NucH family extracellular endonuclease</fullName>
    </submittedName>
</protein>
<keyword evidence="4" id="KW-1185">Reference proteome</keyword>
<comment type="caution">
    <text evidence="3">The sequence shown here is derived from an EMBL/GenBank/DDBJ whole genome shotgun (WGS) entry which is preliminary data.</text>
</comment>
<dbReference type="GO" id="GO:0004519">
    <property type="term" value="F:endonuclease activity"/>
    <property type="evidence" value="ECO:0007669"/>
    <property type="project" value="UniProtKB-KW"/>
</dbReference>
<gene>
    <name evidence="3" type="ORF">RYS15_12475</name>
</gene>
<reference evidence="3 4" key="1">
    <citation type="submission" date="2023-10" db="EMBL/GenBank/DDBJ databases">
        <title>Characteristics and mechanism of a salt-tolerant marine origin heterotrophic nitrifying- aerobic denitrifying bacteria Marinobacter xestospongiae HN1.</title>
        <authorList>
            <person name="Qi R."/>
        </authorList>
    </citation>
    <scope>NUCLEOTIDE SEQUENCE [LARGE SCALE GENOMIC DNA]</scope>
    <source>
        <strain evidence="3 4">HN1</strain>
    </source>
</reference>
<dbReference type="SUPFAM" id="SSF56219">
    <property type="entry name" value="DNase I-like"/>
    <property type="match status" value="1"/>
</dbReference>
<keyword evidence="3" id="KW-0540">Nuclease</keyword>
<dbReference type="NCBIfam" id="NF033681">
    <property type="entry name" value="ExeM_NucH_DNase"/>
    <property type="match status" value="1"/>
</dbReference>
<evidence type="ECO:0000259" key="2">
    <source>
        <dbReference type="Pfam" id="PF03372"/>
    </source>
</evidence>
<keyword evidence="3" id="KW-0378">Hydrolase</keyword>
<dbReference type="PANTHER" id="PTHR42834:SF1">
    <property type="entry name" value="ENDONUCLEASE_EXONUCLEASE_PHOSPHATASE FAMILY PROTEIN (AFU_ORTHOLOGUE AFUA_3G09210)"/>
    <property type="match status" value="1"/>
</dbReference>
<feature type="signal peptide" evidence="1">
    <location>
        <begin position="1"/>
        <end position="19"/>
    </location>
</feature>
<proteinExistence type="predicted"/>
<organism evidence="3 4">
    <name type="scientific">Marinobacter xestospongiae</name>
    <dbReference type="NCBI Taxonomy" id="994319"/>
    <lineage>
        <taxon>Bacteria</taxon>
        <taxon>Pseudomonadati</taxon>
        <taxon>Pseudomonadota</taxon>
        <taxon>Gammaproteobacteria</taxon>
        <taxon>Pseudomonadales</taxon>
        <taxon>Marinobacteraceae</taxon>
        <taxon>Marinobacter</taxon>
    </lineage>
</organism>